<organism evidence="2 3">
    <name type="scientific">Sordaria brevicollis</name>
    <dbReference type="NCBI Taxonomy" id="83679"/>
    <lineage>
        <taxon>Eukaryota</taxon>
        <taxon>Fungi</taxon>
        <taxon>Dikarya</taxon>
        <taxon>Ascomycota</taxon>
        <taxon>Pezizomycotina</taxon>
        <taxon>Sordariomycetes</taxon>
        <taxon>Sordariomycetidae</taxon>
        <taxon>Sordariales</taxon>
        <taxon>Sordariaceae</taxon>
        <taxon>Sordaria</taxon>
    </lineage>
</organism>
<proteinExistence type="predicted"/>
<dbReference type="AlphaFoldDB" id="A0AAE0PMN5"/>
<gene>
    <name evidence="2" type="ORF">B0T20DRAFT_398523</name>
</gene>
<evidence type="ECO:0000256" key="1">
    <source>
        <dbReference type="SAM" id="MobiDB-lite"/>
    </source>
</evidence>
<evidence type="ECO:0000313" key="3">
    <source>
        <dbReference type="Proteomes" id="UP001281003"/>
    </source>
</evidence>
<accession>A0AAE0PMN5</accession>
<reference evidence="2" key="1">
    <citation type="journal article" date="2023" name="Mol. Phylogenet. Evol.">
        <title>Genome-scale phylogeny and comparative genomics of the fungal order Sordariales.</title>
        <authorList>
            <person name="Hensen N."/>
            <person name="Bonometti L."/>
            <person name="Westerberg I."/>
            <person name="Brannstrom I.O."/>
            <person name="Guillou S."/>
            <person name="Cros-Aarteil S."/>
            <person name="Calhoun S."/>
            <person name="Haridas S."/>
            <person name="Kuo A."/>
            <person name="Mondo S."/>
            <person name="Pangilinan J."/>
            <person name="Riley R."/>
            <person name="LaButti K."/>
            <person name="Andreopoulos B."/>
            <person name="Lipzen A."/>
            <person name="Chen C."/>
            <person name="Yan M."/>
            <person name="Daum C."/>
            <person name="Ng V."/>
            <person name="Clum A."/>
            <person name="Steindorff A."/>
            <person name="Ohm R.A."/>
            <person name="Martin F."/>
            <person name="Silar P."/>
            <person name="Natvig D.O."/>
            <person name="Lalanne C."/>
            <person name="Gautier V."/>
            <person name="Ament-Velasquez S.L."/>
            <person name="Kruys A."/>
            <person name="Hutchinson M.I."/>
            <person name="Powell A.J."/>
            <person name="Barry K."/>
            <person name="Miller A.N."/>
            <person name="Grigoriev I.V."/>
            <person name="Debuchy R."/>
            <person name="Gladieux P."/>
            <person name="Hiltunen Thoren M."/>
            <person name="Johannesson H."/>
        </authorList>
    </citation>
    <scope>NUCLEOTIDE SEQUENCE</scope>
    <source>
        <strain evidence="2">FGSC 1904</strain>
    </source>
</reference>
<dbReference type="Proteomes" id="UP001281003">
    <property type="component" value="Unassembled WGS sequence"/>
</dbReference>
<protein>
    <submittedName>
        <fullName evidence="2">Uncharacterized protein</fullName>
    </submittedName>
</protein>
<evidence type="ECO:0000313" key="2">
    <source>
        <dbReference type="EMBL" id="KAK3402539.1"/>
    </source>
</evidence>
<keyword evidence="3" id="KW-1185">Reference proteome</keyword>
<dbReference type="EMBL" id="JAUTDP010000001">
    <property type="protein sequence ID" value="KAK3402539.1"/>
    <property type="molecule type" value="Genomic_DNA"/>
</dbReference>
<comment type="caution">
    <text evidence="2">The sequence shown here is derived from an EMBL/GenBank/DDBJ whole genome shotgun (WGS) entry which is preliminary data.</text>
</comment>
<name>A0AAE0PMN5_SORBR</name>
<sequence length="243" mass="27451">MVVVLYVAYLGKLKREGKEITALPTLVLLPPSLLPQTFVEATESFGDDLDVYVWFDHKRSLNIRDPRREGMLGQTGFDKLMASCIRGKDNPDTAKVVILAAWSTMSSRWVSTLDSPYDRKDPASLKERDTFEPRPTPCCWHQDRHLCHRRRPFHHDRIGPNDVGFSTTTLPPPSYEEVDTLQPFNSKPPSPLPKGVSSSPALCPVPFGHSLLFQPRLSLPPPLRREELGKGRWKLANASFQPI</sequence>
<feature type="region of interest" description="Disordered" evidence="1">
    <location>
        <begin position="176"/>
        <end position="197"/>
    </location>
</feature>
<reference evidence="2" key="2">
    <citation type="submission" date="2023-07" db="EMBL/GenBank/DDBJ databases">
        <authorList>
            <consortium name="Lawrence Berkeley National Laboratory"/>
            <person name="Haridas S."/>
            <person name="Hensen N."/>
            <person name="Bonometti L."/>
            <person name="Westerberg I."/>
            <person name="Brannstrom I.O."/>
            <person name="Guillou S."/>
            <person name="Cros-Aarteil S."/>
            <person name="Calhoun S."/>
            <person name="Kuo A."/>
            <person name="Mondo S."/>
            <person name="Pangilinan J."/>
            <person name="Riley R."/>
            <person name="LaButti K."/>
            <person name="Andreopoulos B."/>
            <person name="Lipzen A."/>
            <person name="Chen C."/>
            <person name="Yanf M."/>
            <person name="Daum C."/>
            <person name="Ng V."/>
            <person name="Clum A."/>
            <person name="Steindorff A."/>
            <person name="Ohm R."/>
            <person name="Martin F."/>
            <person name="Silar P."/>
            <person name="Natvig D."/>
            <person name="Lalanne C."/>
            <person name="Gautier V."/>
            <person name="Ament-velasquez S.L."/>
            <person name="Kruys A."/>
            <person name="Hutchinson M.I."/>
            <person name="Powell A.J."/>
            <person name="Barry K."/>
            <person name="Miller A.N."/>
            <person name="Grigoriev I.V."/>
            <person name="Debuchy R."/>
            <person name="Gladieux P."/>
            <person name="Thoren M.H."/>
            <person name="Johannesson H."/>
        </authorList>
    </citation>
    <scope>NUCLEOTIDE SEQUENCE</scope>
    <source>
        <strain evidence="2">FGSC 1904</strain>
    </source>
</reference>